<dbReference type="RefSeq" id="WP_119770213.1">
    <property type="nucleotide sequence ID" value="NZ_QYUO01000002.1"/>
</dbReference>
<feature type="domain" description="HTH gntR-type" evidence="4">
    <location>
        <begin position="16"/>
        <end position="84"/>
    </location>
</feature>
<dbReference type="Pfam" id="PF00392">
    <property type="entry name" value="GntR"/>
    <property type="match status" value="1"/>
</dbReference>
<organism evidence="5 6">
    <name type="scientific">Noviherbaspirillum saxi</name>
    <dbReference type="NCBI Taxonomy" id="2320863"/>
    <lineage>
        <taxon>Bacteria</taxon>
        <taxon>Pseudomonadati</taxon>
        <taxon>Pseudomonadota</taxon>
        <taxon>Betaproteobacteria</taxon>
        <taxon>Burkholderiales</taxon>
        <taxon>Oxalobacteraceae</taxon>
        <taxon>Noviherbaspirillum</taxon>
    </lineage>
</organism>
<dbReference type="CDD" id="cd07377">
    <property type="entry name" value="WHTH_GntR"/>
    <property type="match status" value="1"/>
</dbReference>
<dbReference type="OrthoDB" id="5296437at2"/>
<keyword evidence="3" id="KW-0804">Transcription</keyword>
<comment type="caution">
    <text evidence="5">The sequence shown here is derived from an EMBL/GenBank/DDBJ whole genome shotgun (WGS) entry which is preliminary data.</text>
</comment>
<evidence type="ECO:0000259" key="4">
    <source>
        <dbReference type="PROSITE" id="PS50949"/>
    </source>
</evidence>
<evidence type="ECO:0000256" key="1">
    <source>
        <dbReference type="ARBA" id="ARBA00023015"/>
    </source>
</evidence>
<reference evidence="6" key="1">
    <citation type="submission" date="2018-09" db="EMBL/GenBank/DDBJ databases">
        <authorList>
            <person name="Zhu H."/>
        </authorList>
    </citation>
    <scope>NUCLEOTIDE SEQUENCE [LARGE SCALE GENOMIC DNA]</scope>
    <source>
        <strain evidence="6">K1R23-30</strain>
    </source>
</reference>
<dbReference type="InterPro" id="IPR036390">
    <property type="entry name" value="WH_DNA-bd_sf"/>
</dbReference>
<evidence type="ECO:0000313" key="5">
    <source>
        <dbReference type="EMBL" id="RJF95063.1"/>
    </source>
</evidence>
<dbReference type="InterPro" id="IPR011711">
    <property type="entry name" value="GntR_C"/>
</dbReference>
<sequence>MFIDSGHKLSASLKAPQLYELVAERLKNLILDGTYPPGTRLPAERQLASSLGVGRAAVREAMAELVNQGVIQTKRNSGSYVLQEAMEVIRQTKAVVSPDTSPLSTLAARLAIEPLIAQFAAAIGKRDAELERLLDLMESVSNLADPRQRHEWNEHDRQFHERIALMTANPVMIGIANVIATAVDEPLWRQLRDTGIHDPARARLYVYEHRLIYEAIATGNQEAAGFYVRQHLERVQKDMLTFG</sequence>
<gene>
    <name evidence="5" type="ORF">D3871_16490</name>
</gene>
<protein>
    <submittedName>
        <fullName evidence="5">FadR family transcriptional regulator</fullName>
    </submittedName>
</protein>
<dbReference type="Pfam" id="PF07729">
    <property type="entry name" value="FCD"/>
    <property type="match status" value="1"/>
</dbReference>
<keyword evidence="1" id="KW-0805">Transcription regulation</keyword>
<dbReference type="PANTHER" id="PTHR43537:SF5">
    <property type="entry name" value="UXU OPERON TRANSCRIPTIONAL REGULATOR"/>
    <property type="match status" value="1"/>
</dbReference>
<dbReference type="GO" id="GO:0003700">
    <property type="term" value="F:DNA-binding transcription factor activity"/>
    <property type="evidence" value="ECO:0007669"/>
    <property type="project" value="InterPro"/>
</dbReference>
<accession>A0A3A3FHT2</accession>
<dbReference type="PANTHER" id="PTHR43537">
    <property type="entry name" value="TRANSCRIPTIONAL REGULATOR, GNTR FAMILY"/>
    <property type="match status" value="1"/>
</dbReference>
<dbReference type="InterPro" id="IPR000524">
    <property type="entry name" value="Tscrpt_reg_HTH_GntR"/>
</dbReference>
<keyword evidence="6" id="KW-1185">Reference proteome</keyword>
<dbReference type="PROSITE" id="PS50949">
    <property type="entry name" value="HTH_GNTR"/>
    <property type="match status" value="1"/>
</dbReference>
<dbReference type="Gene3D" id="1.10.10.10">
    <property type="entry name" value="Winged helix-like DNA-binding domain superfamily/Winged helix DNA-binding domain"/>
    <property type="match status" value="1"/>
</dbReference>
<dbReference type="PRINTS" id="PR00035">
    <property type="entry name" value="HTHGNTR"/>
</dbReference>
<evidence type="ECO:0000256" key="2">
    <source>
        <dbReference type="ARBA" id="ARBA00023125"/>
    </source>
</evidence>
<dbReference type="Proteomes" id="UP000265955">
    <property type="component" value="Unassembled WGS sequence"/>
</dbReference>
<dbReference type="SMART" id="SM00345">
    <property type="entry name" value="HTH_GNTR"/>
    <property type="match status" value="1"/>
</dbReference>
<evidence type="ECO:0000313" key="6">
    <source>
        <dbReference type="Proteomes" id="UP000265955"/>
    </source>
</evidence>
<dbReference type="Gene3D" id="1.20.120.530">
    <property type="entry name" value="GntR ligand-binding domain-like"/>
    <property type="match status" value="1"/>
</dbReference>
<keyword evidence="2" id="KW-0238">DNA-binding</keyword>
<dbReference type="GO" id="GO:0003677">
    <property type="term" value="F:DNA binding"/>
    <property type="evidence" value="ECO:0007669"/>
    <property type="project" value="UniProtKB-KW"/>
</dbReference>
<dbReference type="SMART" id="SM00895">
    <property type="entry name" value="FCD"/>
    <property type="match status" value="1"/>
</dbReference>
<dbReference type="SUPFAM" id="SSF48008">
    <property type="entry name" value="GntR ligand-binding domain-like"/>
    <property type="match status" value="1"/>
</dbReference>
<dbReference type="InterPro" id="IPR008920">
    <property type="entry name" value="TF_FadR/GntR_C"/>
</dbReference>
<dbReference type="InterPro" id="IPR036388">
    <property type="entry name" value="WH-like_DNA-bd_sf"/>
</dbReference>
<evidence type="ECO:0000256" key="3">
    <source>
        <dbReference type="ARBA" id="ARBA00023163"/>
    </source>
</evidence>
<dbReference type="AlphaFoldDB" id="A0A3A3FHT2"/>
<name>A0A3A3FHT2_9BURK</name>
<proteinExistence type="predicted"/>
<dbReference type="EMBL" id="QYUO01000002">
    <property type="protein sequence ID" value="RJF95063.1"/>
    <property type="molecule type" value="Genomic_DNA"/>
</dbReference>
<dbReference type="SUPFAM" id="SSF46785">
    <property type="entry name" value="Winged helix' DNA-binding domain"/>
    <property type="match status" value="1"/>
</dbReference>